<keyword evidence="3" id="KW-0378">Hydrolase</keyword>
<evidence type="ECO:0000313" key="6">
    <source>
        <dbReference type="Proteomes" id="UP001056500"/>
    </source>
</evidence>
<dbReference type="Pfam" id="PF01934">
    <property type="entry name" value="HepT-like"/>
    <property type="match status" value="1"/>
</dbReference>
<evidence type="ECO:0000256" key="3">
    <source>
        <dbReference type="ARBA" id="ARBA00022801"/>
    </source>
</evidence>
<dbReference type="InterPro" id="IPR008201">
    <property type="entry name" value="HepT-like"/>
</dbReference>
<dbReference type="InterPro" id="IPR052379">
    <property type="entry name" value="Type_VII_TA_RNase"/>
</dbReference>
<keyword evidence="2" id="KW-0540">Nuclease</keyword>
<sequence>MRNEPLALRVNLFAHTGNAGGRERGSMYEGDTMYDVNTKRIDEVLKQMSRMLALLENLTSRQAADLAADEVALAAMERALHLSIEAIIDTGNALIDGFIMRDPGSYADIVEILRDEQVITDEQAKELTGVVEFRKFLVNDYTNVPREAMIELAGKGLPVLRQFEPAVRTYLKKELF</sequence>
<dbReference type="NCBIfam" id="NF047751">
    <property type="entry name" value="HepT_toxin"/>
    <property type="match status" value="1"/>
</dbReference>
<reference evidence="5" key="1">
    <citation type="submission" date="2022-06" db="EMBL/GenBank/DDBJ databases">
        <title>Genome sequencing of Brevibacillus sp. BB3-R1.</title>
        <authorList>
            <person name="Heo J."/>
            <person name="Lee D."/>
            <person name="Won M."/>
            <person name="Han B.-H."/>
            <person name="Hong S.-B."/>
            <person name="Kwon S.-W."/>
        </authorList>
    </citation>
    <scope>NUCLEOTIDE SEQUENCE</scope>
    <source>
        <strain evidence="5">BB3-R1</strain>
    </source>
</reference>
<keyword evidence="1" id="KW-1277">Toxin-antitoxin system</keyword>
<gene>
    <name evidence="5" type="ORF">NDK47_05810</name>
</gene>
<proteinExistence type="inferred from homology"/>
<comment type="similarity">
    <text evidence="4">Belongs to the HepT RNase toxin family.</text>
</comment>
<evidence type="ECO:0000256" key="4">
    <source>
        <dbReference type="ARBA" id="ARBA00024207"/>
    </source>
</evidence>
<dbReference type="Gene3D" id="1.20.120.580">
    <property type="entry name" value="bsu32300-like"/>
    <property type="match status" value="1"/>
</dbReference>
<dbReference type="Proteomes" id="UP001056500">
    <property type="component" value="Chromosome"/>
</dbReference>
<keyword evidence="6" id="KW-1185">Reference proteome</keyword>
<dbReference type="EMBL" id="CP098755">
    <property type="protein sequence ID" value="USG66814.1"/>
    <property type="molecule type" value="Genomic_DNA"/>
</dbReference>
<dbReference type="PANTHER" id="PTHR33397:SF5">
    <property type="entry name" value="RNASE YUTE-RELATED"/>
    <property type="match status" value="1"/>
</dbReference>
<name>A0ABY4WN45_9BACL</name>
<evidence type="ECO:0000256" key="2">
    <source>
        <dbReference type="ARBA" id="ARBA00022722"/>
    </source>
</evidence>
<dbReference type="RefSeq" id="WP_251873919.1">
    <property type="nucleotide sequence ID" value="NZ_CP098755.1"/>
</dbReference>
<evidence type="ECO:0000256" key="1">
    <source>
        <dbReference type="ARBA" id="ARBA00022649"/>
    </source>
</evidence>
<dbReference type="InterPro" id="IPR037038">
    <property type="entry name" value="HepT-like_sf"/>
</dbReference>
<dbReference type="PANTHER" id="PTHR33397">
    <property type="entry name" value="UPF0331 PROTEIN YUTE"/>
    <property type="match status" value="1"/>
</dbReference>
<evidence type="ECO:0000313" key="5">
    <source>
        <dbReference type="EMBL" id="USG66814.1"/>
    </source>
</evidence>
<accession>A0ABY4WN45</accession>
<protein>
    <submittedName>
        <fullName evidence="5">DUF86 domain-containing protein</fullName>
    </submittedName>
</protein>
<organism evidence="5 6">
    <name type="scientific">Brevibacillus ruminantium</name>
    <dbReference type="NCBI Taxonomy" id="2950604"/>
    <lineage>
        <taxon>Bacteria</taxon>
        <taxon>Bacillati</taxon>
        <taxon>Bacillota</taxon>
        <taxon>Bacilli</taxon>
        <taxon>Bacillales</taxon>
        <taxon>Paenibacillaceae</taxon>
        <taxon>Brevibacillus</taxon>
    </lineage>
</organism>